<protein>
    <submittedName>
        <fullName evidence="2">Uncharacterized protein</fullName>
    </submittedName>
</protein>
<organism evidence="2">
    <name type="scientific">mine drainage metagenome</name>
    <dbReference type="NCBI Taxonomy" id="410659"/>
    <lineage>
        <taxon>unclassified sequences</taxon>
        <taxon>metagenomes</taxon>
        <taxon>ecological metagenomes</taxon>
    </lineage>
</organism>
<reference evidence="2" key="1">
    <citation type="submission" date="2009-10" db="EMBL/GenBank/DDBJ databases">
        <title>Diversity of trophic interactions inside an arsenic-rich microbial ecosystem.</title>
        <authorList>
            <person name="Bertin P.N."/>
            <person name="Heinrich-Salmeron A."/>
            <person name="Pelletier E."/>
            <person name="Goulhen-Chollet F."/>
            <person name="Arsene-Ploetze F."/>
            <person name="Gallien S."/>
            <person name="Calteau A."/>
            <person name="Vallenet D."/>
            <person name="Casiot C."/>
            <person name="Chane-Woon-Ming B."/>
            <person name="Giloteaux L."/>
            <person name="Barakat M."/>
            <person name="Bonnefoy V."/>
            <person name="Bruneel O."/>
            <person name="Chandler M."/>
            <person name="Cleiss J."/>
            <person name="Duran R."/>
            <person name="Elbaz-Poulichet F."/>
            <person name="Fonknechten N."/>
            <person name="Lauga B."/>
            <person name="Mornico D."/>
            <person name="Ortet P."/>
            <person name="Schaeffer C."/>
            <person name="Siguier P."/>
            <person name="Alexander Thil Smith A."/>
            <person name="Van Dorsselaer A."/>
            <person name="Weissenbach J."/>
            <person name="Medigue C."/>
            <person name="Le Paslier D."/>
        </authorList>
    </citation>
    <scope>NUCLEOTIDE SEQUENCE</scope>
</reference>
<sequence>MKRSRAAERAEEARHLKGKEKEEARNDAHMLKQSAEKFAIMDASDDRMRRAVMLEFTRRINQDLPLIDQRVAKLSPTLYDTYKKTFDKAASMYAFLENPADGPEKARSTFIECAVEAQGDMEKSIMLFKNQVLSEAFERGHRGQVDMDAITPGDHGGKDAPEEKASVIRDAVGSTVTARATGRQQGVAGLSKEGVDQEMINEETRKEEIQANKLITVLPIVAAEKLNDLDYATYRVLVDHVHLLDWQQTEKGIAIKAKSLDKLDDENTVAKVIMDEMGYAHRRGASMQVQNTLQKLNGLLNDLAIHQVEPTMKVLDRAGTPTEDLTRQIRERKGKGKGGLE</sequence>
<gene>
    <name evidence="2" type="ORF">CARN6_2342</name>
</gene>
<dbReference type="AlphaFoldDB" id="E6QNK6"/>
<evidence type="ECO:0000256" key="1">
    <source>
        <dbReference type="SAM" id="MobiDB-lite"/>
    </source>
</evidence>
<name>E6QNK6_9ZZZZ</name>
<feature type="region of interest" description="Disordered" evidence="1">
    <location>
        <begin position="1"/>
        <end position="28"/>
    </location>
</feature>
<dbReference type="EMBL" id="CABQ01000280">
    <property type="protein sequence ID" value="CBI08827.1"/>
    <property type="molecule type" value="Genomic_DNA"/>
</dbReference>
<accession>E6QNK6</accession>
<proteinExistence type="predicted"/>
<comment type="caution">
    <text evidence="2">The sequence shown here is derived from an EMBL/GenBank/DDBJ whole genome shotgun (WGS) entry which is preliminary data.</text>
</comment>
<evidence type="ECO:0000313" key="2">
    <source>
        <dbReference type="EMBL" id="CBI08827.1"/>
    </source>
</evidence>